<protein>
    <submittedName>
        <fullName evidence="2">Uncharacterized protein</fullName>
    </submittedName>
</protein>
<dbReference type="AlphaFoldDB" id="A0AAV4HW21"/>
<organism evidence="2 3">
    <name type="scientific">Elysia marginata</name>
    <dbReference type="NCBI Taxonomy" id="1093978"/>
    <lineage>
        <taxon>Eukaryota</taxon>
        <taxon>Metazoa</taxon>
        <taxon>Spiralia</taxon>
        <taxon>Lophotrochozoa</taxon>
        <taxon>Mollusca</taxon>
        <taxon>Gastropoda</taxon>
        <taxon>Heterobranchia</taxon>
        <taxon>Euthyneura</taxon>
        <taxon>Panpulmonata</taxon>
        <taxon>Sacoglossa</taxon>
        <taxon>Placobranchoidea</taxon>
        <taxon>Plakobranchidae</taxon>
        <taxon>Elysia</taxon>
    </lineage>
</organism>
<reference evidence="2 3" key="1">
    <citation type="journal article" date="2021" name="Elife">
        <title>Chloroplast acquisition without the gene transfer in kleptoplastic sea slugs, Plakobranchus ocellatus.</title>
        <authorList>
            <person name="Maeda T."/>
            <person name="Takahashi S."/>
            <person name="Yoshida T."/>
            <person name="Shimamura S."/>
            <person name="Takaki Y."/>
            <person name="Nagai Y."/>
            <person name="Toyoda A."/>
            <person name="Suzuki Y."/>
            <person name="Arimoto A."/>
            <person name="Ishii H."/>
            <person name="Satoh N."/>
            <person name="Nishiyama T."/>
            <person name="Hasebe M."/>
            <person name="Maruyama T."/>
            <person name="Minagawa J."/>
            <person name="Obokata J."/>
            <person name="Shigenobu S."/>
        </authorList>
    </citation>
    <scope>NUCLEOTIDE SEQUENCE [LARGE SCALE GENOMIC DNA]</scope>
</reference>
<feature type="non-terminal residue" evidence="2">
    <location>
        <position position="1"/>
    </location>
</feature>
<feature type="compositionally biased region" description="Basic and acidic residues" evidence="1">
    <location>
        <begin position="1"/>
        <end position="10"/>
    </location>
</feature>
<keyword evidence="3" id="KW-1185">Reference proteome</keyword>
<dbReference type="EMBL" id="BMAT01005899">
    <property type="protein sequence ID" value="GFS01935.1"/>
    <property type="molecule type" value="Genomic_DNA"/>
</dbReference>
<proteinExistence type="predicted"/>
<comment type="caution">
    <text evidence="2">The sequence shown here is derived from an EMBL/GenBank/DDBJ whole genome shotgun (WGS) entry which is preliminary data.</text>
</comment>
<dbReference type="Proteomes" id="UP000762676">
    <property type="component" value="Unassembled WGS sequence"/>
</dbReference>
<accession>A0AAV4HW21</accession>
<sequence>DRNKNEERQNASDGGNKDPSTAPTEVHFTADADDTNCKDKTARYEWYKAFAGVSQPITQTKNNKQANKRLRTMPSQKKTTLDIFQSGGKRARSADGRHTQFLRSGLAGSGKKQRREEA</sequence>
<evidence type="ECO:0000313" key="2">
    <source>
        <dbReference type="EMBL" id="GFS01935.1"/>
    </source>
</evidence>
<name>A0AAV4HW21_9GAST</name>
<evidence type="ECO:0000256" key="1">
    <source>
        <dbReference type="SAM" id="MobiDB-lite"/>
    </source>
</evidence>
<feature type="region of interest" description="Disordered" evidence="1">
    <location>
        <begin position="86"/>
        <end position="118"/>
    </location>
</feature>
<feature type="region of interest" description="Disordered" evidence="1">
    <location>
        <begin position="1"/>
        <end position="34"/>
    </location>
</feature>
<evidence type="ECO:0000313" key="3">
    <source>
        <dbReference type="Proteomes" id="UP000762676"/>
    </source>
</evidence>
<gene>
    <name evidence="2" type="ORF">ElyMa_002850800</name>
</gene>